<keyword evidence="5 7" id="KW-0862">Zinc</keyword>
<dbReference type="Pfam" id="PF01432">
    <property type="entry name" value="Peptidase_M3"/>
    <property type="match status" value="1"/>
</dbReference>
<feature type="domain" description="Peptidase M3A/M3B catalytic" evidence="10">
    <location>
        <begin position="267"/>
        <end position="719"/>
    </location>
</feature>
<sequence>MKHPLALALAIALTTSVAACAQSDANPQADTAAVTADASNPFFTESQLPLHYPRFDQIKDSHFGPAFDRGMAEHLKEVEAIANNPEPATFENTILPLEESGDILSRTASVFFSLVGADTNDARKALQAEYAPKLSAHSDAVSLNPKLFERIEALYEKRNELGLDAQGVRLVERYHTDFVRAGAKLSDADKTRLKEINGELAKLGTTFSQNVLAEVNDSAIVVDSVEQLAGLSDQAITAAAEAAKARGLDGKYVIALQNTTGQPPNTYLEDRALRERLHKASVARGSRANKWDNTGIVSDVVKLRIEKAKMLGYPTYAAYVLADETAQTPEAVNAMLAQLAPAAVANAKREAAKLQAMIDKEQAAKGEPSFKLEPWDWAYYAEKVRQAEYDFDENQLKPYFEMKNVLENGVFYAANQLYGLSFKQRTDLPVYHEDVTVYDVFDKDGSQQAIFIFDPYQRESKRGGAWMNSYVDQSALTGNLPVVANHLNIPEPAEGKPTLMTWDEVTTMFHEFGHALHGLFSDVKYPYFSGTSVPRDFVEFPSQVNEMWADWPSVLANYAKHHETGEPMPQALLDKVLASAQFNQGFATTEYLGAAMLDQSWHQLSLDQVPDAAGVMAFEAKALAANGTDFAPVPPRYKTPYFSHIMGGYAAGYYAYIWSEVLDANTVAWIKDNGGLTRENGDHFRAALLSQGGSKDALQLFRDFTGHEPRIEPLLERRGLNAPAADDAAVPDAPKAPAPEAPKPSN</sequence>
<evidence type="ECO:0000256" key="5">
    <source>
        <dbReference type="ARBA" id="ARBA00022833"/>
    </source>
</evidence>
<keyword evidence="3 7" id="KW-0479">Metal-binding</keyword>
<dbReference type="InterPro" id="IPR034005">
    <property type="entry name" value="M3A_DCP"/>
</dbReference>
<feature type="region of interest" description="Disordered" evidence="8">
    <location>
        <begin position="713"/>
        <end position="746"/>
    </location>
</feature>
<dbReference type="RefSeq" id="WP_215220152.1">
    <property type="nucleotide sequence ID" value="NZ_OU015430.1"/>
</dbReference>
<evidence type="ECO:0000313" key="12">
    <source>
        <dbReference type="Proteomes" id="UP000680116"/>
    </source>
</evidence>
<evidence type="ECO:0000256" key="9">
    <source>
        <dbReference type="SAM" id="SignalP"/>
    </source>
</evidence>
<dbReference type="InterPro" id="IPR045090">
    <property type="entry name" value="Pept_M3A_M3B"/>
</dbReference>
<evidence type="ECO:0000259" key="10">
    <source>
        <dbReference type="Pfam" id="PF01432"/>
    </source>
</evidence>
<evidence type="ECO:0000256" key="8">
    <source>
        <dbReference type="SAM" id="MobiDB-lite"/>
    </source>
</evidence>
<dbReference type="Gene3D" id="1.10.1370.40">
    <property type="match status" value="1"/>
</dbReference>
<dbReference type="InterPro" id="IPR024079">
    <property type="entry name" value="MetalloPept_cat_dom_sf"/>
</dbReference>
<keyword evidence="11" id="KW-0808">Transferase</keyword>
<keyword evidence="11" id="KW-0418">Kinase</keyword>
<keyword evidence="11" id="KW-0121">Carboxypeptidase</keyword>
<dbReference type="InterPro" id="IPR001567">
    <property type="entry name" value="Pept_M3A_M3B_dom"/>
</dbReference>
<dbReference type="PROSITE" id="PS51257">
    <property type="entry name" value="PROKAR_LIPOPROTEIN"/>
    <property type="match status" value="1"/>
</dbReference>
<dbReference type="PANTHER" id="PTHR43660:SF1">
    <property type="entry name" value="DIPEPTIDYL CARBOXYPEPTIDASE"/>
    <property type="match status" value="1"/>
</dbReference>
<dbReference type="EMBL" id="OU015430">
    <property type="protein sequence ID" value="CAG4972522.1"/>
    <property type="molecule type" value="Genomic_DNA"/>
</dbReference>
<dbReference type="Gene3D" id="3.40.390.10">
    <property type="entry name" value="Collagenase (Catalytic Domain)"/>
    <property type="match status" value="1"/>
</dbReference>
<dbReference type="Gene3D" id="1.10.1370.10">
    <property type="entry name" value="Neurolysin, domain 3"/>
    <property type="match status" value="1"/>
</dbReference>
<proteinExistence type="inferred from homology"/>
<evidence type="ECO:0000256" key="1">
    <source>
        <dbReference type="ARBA" id="ARBA00006040"/>
    </source>
</evidence>
<comment type="similarity">
    <text evidence="1 7">Belongs to the peptidase M3 family.</text>
</comment>
<dbReference type="GO" id="GO:0008241">
    <property type="term" value="F:peptidyl-dipeptidase activity"/>
    <property type="evidence" value="ECO:0007669"/>
    <property type="project" value="UniProtKB-EC"/>
</dbReference>
<feature type="chain" id="PRO_5046647631" evidence="9">
    <location>
        <begin position="22"/>
        <end position="746"/>
    </location>
</feature>
<feature type="compositionally biased region" description="Low complexity" evidence="8">
    <location>
        <begin position="722"/>
        <end position="733"/>
    </location>
</feature>
<evidence type="ECO:0000313" key="11">
    <source>
        <dbReference type="EMBL" id="CAG4972522.1"/>
    </source>
</evidence>
<organism evidence="11 12">
    <name type="scientific">Novilysobacter luteus</name>
    <dbReference type="NCBI Taxonomy" id="2822368"/>
    <lineage>
        <taxon>Bacteria</taxon>
        <taxon>Pseudomonadati</taxon>
        <taxon>Pseudomonadota</taxon>
        <taxon>Gammaproteobacteria</taxon>
        <taxon>Lysobacterales</taxon>
        <taxon>Lysobacteraceae</taxon>
        <taxon>Novilysobacter</taxon>
    </lineage>
</organism>
<dbReference type="PANTHER" id="PTHR43660">
    <property type="entry name" value="DIPEPTIDYL CARBOXYPEPTIDASE"/>
    <property type="match status" value="1"/>
</dbReference>
<accession>A0ABN7QVK4</accession>
<keyword evidence="6 7" id="KW-0482">Metalloprotease</keyword>
<dbReference type="SUPFAM" id="SSF55486">
    <property type="entry name" value="Metalloproteases ('zincins'), catalytic domain"/>
    <property type="match status" value="1"/>
</dbReference>
<evidence type="ECO:0000256" key="6">
    <source>
        <dbReference type="ARBA" id="ARBA00023049"/>
    </source>
</evidence>
<dbReference type="InterPro" id="IPR024077">
    <property type="entry name" value="Neurolysin/TOP_dom2"/>
</dbReference>
<gene>
    <name evidence="11" type="primary">dcp</name>
    <name evidence="11" type="ORF">LYB30171_01229</name>
</gene>
<name>A0ABN7QVK4_9GAMM</name>
<dbReference type="GO" id="GO:0004180">
    <property type="term" value="F:carboxypeptidase activity"/>
    <property type="evidence" value="ECO:0007669"/>
    <property type="project" value="UniProtKB-KW"/>
</dbReference>
<evidence type="ECO:0000256" key="3">
    <source>
        <dbReference type="ARBA" id="ARBA00022723"/>
    </source>
</evidence>
<dbReference type="Proteomes" id="UP000680116">
    <property type="component" value="Chromosome"/>
</dbReference>
<keyword evidence="4 7" id="KW-0378">Hydrolase</keyword>
<feature type="compositionally biased region" description="Pro residues" evidence="8">
    <location>
        <begin position="734"/>
        <end position="746"/>
    </location>
</feature>
<keyword evidence="2 7" id="KW-0645">Protease</keyword>
<dbReference type="GO" id="GO:0016301">
    <property type="term" value="F:kinase activity"/>
    <property type="evidence" value="ECO:0007669"/>
    <property type="project" value="UniProtKB-KW"/>
</dbReference>
<comment type="cofactor">
    <cofactor evidence="7">
        <name>Zn(2+)</name>
        <dbReference type="ChEBI" id="CHEBI:29105"/>
    </cofactor>
    <text evidence="7">Binds 1 zinc ion.</text>
</comment>
<protein>
    <submittedName>
        <fullName evidence="11">Dipeptidyl carboxypeptidase</fullName>
        <ecNumber evidence="11">3.4.15.5</ecNumber>
    </submittedName>
</protein>
<evidence type="ECO:0000256" key="7">
    <source>
        <dbReference type="RuleBase" id="RU003435"/>
    </source>
</evidence>
<keyword evidence="9" id="KW-0732">Signal</keyword>
<evidence type="ECO:0000256" key="2">
    <source>
        <dbReference type="ARBA" id="ARBA00022670"/>
    </source>
</evidence>
<dbReference type="CDD" id="cd06456">
    <property type="entry name" value="M3A_DCP"/>
    <property type="match status" value="1"/>
</dbReference>
<dbReference type="EC" id="3.4.15.5" evidence="11"/>
<reference evidence="11 12" key="1">
    <citation type="submission" date="2021-04" db="EMBL/GenBank/DDBJ databases">
        <authorList>
            <person name="Rodrigo-Torres L."/>
            <person name="Arahal R. D."/>
            <person name="Lucena T."/>
        </authorList>
    </citation>
    <scope>NUCLEOTIDE SEQUENCE [LARGE SCALE GENOMIC DNA]</scope>
    <source>
        <strain evidence="11 12">CECT 30171</strain>
    </source>
</reference>
<evidence type="ECO:0000256" key="4">
    <source>
        <dbReference type="ARBA" id="ARBA00022801"/>
    </source>
</evidence>
<feature type="signal peptide" evidence="9">
    <location>
        <begin position="1"/>
        <end position="21"/>
    </location>
</feature>
<keyword evidence="12" id="KW-1185">Reference proteome</keyword>